<reference evidence="4 5" key="1">
    <citation type="submission" date="2024-11" db="EMBL/GenBank/DDBJ databases">
        <title>Chromosome-level genome assembly of Eucalyptus globulus Labill. provides insights into its genome evolution.</title>
        <authorList>
            <person name="Li X."/>
        </authorList>
    </citation>
    <scope>NUCLEOTIDE SEQUENCE [LARGE SCALE GENOMIC DNA]</scope>
    <source>
        <strain evidence="4">CL2024</strain>
        <tissue evidence="4">Fresh tender leaves</tissue>
    </source>
</reference>
<dbReference type="PANTHER" id="PTHR33734:SF11">
    <property type="entry name" value="LYSM DOMAIN-CONTAINING GPI-ANCHORED PROTEIN 2"/>
    <property type="match status" value="1"/>
</dbReference>
<feature type="chain" id="PRO_5044769029" description="LysM domain-containing protein" evidence="2">
    <location>
        <begin position="31"/>
        <end position="362"/>
    </location>
</feature>
<dbReference type="AlphaFoldDB" id="A0ABD3K5J9"/>
<evidence type="ECO:0000313" key="5">
    <source>
        <dbReference type="Proteomes" id="UP001634007"/>
    </source>
</evidence>
<dbReference type="SUPFAM" id="SSF54106">
    <property type="entry name" value="LysM domain"/>
    <property type="match status" value="2"/>
</dbReference>
<keyword evidence="1" id="KW-0472">Membrane</keyword>
<keyword evidence="1" id="KW-0812">Transmembrane</keyword>
<accession>A0ABD3K5J9</accession>
<feature type="domain" description="LysM" evidence="3">
    <location>
        <begin position="115"/>
        <end position="162"/>
    </location>
</feature>
<dbReference type="CDD" id="cd00118">
    <property type="entry name" value="LysM"/>
    <property type="match status" value="2"/>
</dbReference>
<name>A0ABD3K5J9_EUCGL</name>
<dbReference type="PROSITE" id="PS51782">
    <property type="entry name" value="LYSM"/>
    <property type="match status" value="2"/>
</dbReference>
<evidence type="ECO:0000313" key="4">
    <source>
        <dbReference type="EMBL" id="KAL3730950.1"/>
    </source>
</evidence>
<sequence length="362" mass="38438">MGSSEAALLRSLPLLLLASLLASLLPPSTALGFRCSNSSSAAATCQSLAGYVSPNATTLAAVQALFGVKHLHSILGANNLPLSTPASFNVSANQTIVVPFNCSCSNATGVSNRRPVYTVRSGDVLYHIAREVFSGLVVYQDIRQVNGIVNESLIEIGQKLWVPLPCSCDDVDGEEVVHYAHVVAAGSSVAAIAAQFNVSQSTLMDINGIADVASLQAGKVLDVPRKACSSAIRNDSLDSYLHIANGTYVFTANDCVMCTCDAANNWTLRCQPSQLKPSNQSACPSMQCEGSNLLLGNSTSTSCNHTSCAYAGYMNQTILTVLVNDNTCPVSNSFAMKDSFRAFSWNFFLILILPLLSFHHIQ</sequence>
<dbReference type="InterPro" id="IPR018392">
    <property type="entry name" value="LysM"/>
</dbReference>
<evidence type="ECO:0000256" key="2">
    <source>
        <dbReference type="SAM" id="SignalP"/>
    </source>
</evidence>
<feature type="signal peptide" evidence="2">
    <location>
        <begin position="1"/>
        <end position="30"/>
    </location>
</feature>
<gene>
    <name evidence="4" type="ORF">ACJRO7_027901</name>
</gene>
<protein>
    <recommendedName>
        <fullName evidence="3">LysM domain-containing protein</fullName>
    </recommendedName>
</protein>
<dbReference type="Gene3D" id="3.10.350.10">
    <property type="entry name" value="LysM domain"/>
    <property type="match status" value="2"/>
</dbReference>
<dbReference type="Proteomes" id="UP001634007">
    <property type="component" value="Unassembled WGS sequence"/>
</dbReference>
<dbReference type="SMART" id="SM00257">
    <property type="entry name" value="LysM"/>
    <property type="match status" value="2"/>
</dbReference>
<dbReference type="PANTHER" id="PTHR33734">
    <property type="entry name" value="LYSM DOMAIN-CONTAINING GPI-ANCHORED PROTEIN 2"/>
    <property type="match status" value="1"/>
</dbReference>
<evidence type="ECO:0000259" key="3">
    <source>
        <dbReference type="PROSITE" id="PS51782"/>
    </source>
</evidence>
<keyword evidence="2" id="KW-0732">Signal</keyword>
<dbReference type="InterPro" id="IPR036779">
    <property type="entry name" value="LysM_dom_sf"/>
</dbReference>
<dbReference type="Pfam" id="PF01476">
    <property type="entry name" value="LysM"/>
    <property type="match status" value="2"/>
</dbReference>
<organism evidence="4 5">
    <name type="scientific">Eucalyptus globulus</name>
    <name type="common">Tasmanian blue gum</name>
    <dbReference type="NCBI Taxonomy" id="34317"/>
    <lineage>
        <taxon>Eukaryota</taxon>
        <taxon>Viridiplantae</taxon>
        <taxon>Streptophyta</taxon>
        <taxon>Embryophyta</taxon>
        <taxon>Tracheophyta</taxon>
        <taxon>Spermatophyta</taxon>
        <taxon>Magnoliopsida</taxon>
        <taxon>eudicotyledons</taxon>
        <taxon>Gunneridae</taxon>
        <taxon>Pentapetalae</taxon>
        <taxon>rosids</taxon>
        <taxon>malvids</taxon>
        <taxon>Myrtales</taxon>
        <taxon>Myrtaceae</taxon>
        <taxon>Myrtoideae</taxon>
        <taxon>Eucalypteae</taxon>
        <taxon>Eucalyptus</taxon>
    </lineage>
</organism>
<proteinExistence type="predicted"/>
<keyword evidence="1" id="KW-1133">Transmembrane helix</keyword>
<dbReference type="EMBL" id="JBJKBG010000007">
    <property type="protein sequence ID" value="KAL3730950.1"/>
    <property type="molecule type" value="Genomic_DNA"/>
</dbReference>
<evidence type="ECO:0000256" key="1">
    <source>
        <dbReference type="SAM" id="Phobius"/>
    </source>
</evidence>
<keyword evidence="5" id="KW-1185">Reference proteome</keyword>
<feature type="transmembrane region" description="Helical" evidence="1">
    <location>
        <begin position="342"/>
        <end position="361"/>
    </location>
</feature>
<comment type="caution">
    <text evidence="4">The sequence shown here is derived from an EMBL/GenBank/DDBJ whole genome shotgun (WGS) entry which is preliminary data.</text>
</comment>
<feature type="domain" description="LysM" evidence="3">
    <location>
        <begin position="179"/>
        <end position="223"/>
    </location>
</feature>